<dbReference type="InterPro" id="IPR011001">
    <property type="entry name" value="Saposin-like"/>
</dbReference>
<evidence type="ECO:0000313" key="3">
    <source>
        <dbReference type="Proteomes" id="UP000887577"/>
    </source>
</evidence>
<dbReference type="WBParaSite" id="PSU_v2.g15346.t1">
    <property type="protein sequence ID" value="PSU_v2.g15346.t1"/>
    <property type="gene ID" value="PSU_v2.g15346"/>
</dbReference>
<evidence type="ECO:0000313" key="4">
    <source>
        <dbReference type="WBParaSite" id="PSU_v2.g15346.t1"/>
    </source>
</evidence>
<proteinExistence type="predicted"/>
<dbReference type="SUPFAM" id="SSF47862">
    <property type="entry name" value="Saposin"/>
    <property type="match status" value="1"/>
</dbReference>
<name>A0A914Y7U3_9BILA</name>
<accession>A0A914Y7U3</accession>
<evidence type="ECO:0000256" key="1">
    <source>
        <dbReference type="ARBA" id="ARBA00023157"/>
    </source>
</evidence>
<keyword evidence="1" id="KW-1015">Disulfide bond</keyword>
<sequence>MVADIKEQFNNDFRRVTASQISAAMNSECSIQMAGFEGQLCRDTVRKNACKLLSVLRMNATDAQACNAIGLC</sequence>
<dbReference type="Proteomes" id="UP000887577">
    <property type="component" value="Unplaced"/>
</dbReference>
<dbReference type="InterPro" id="IPR008139">
    <property type="entry name" value="SaposinB_dom"/>
</dbReference>
<dbReference type="PROSITE" id="PS50015">
    <property type="entry name" value="SAP_B"/>
    <property type="match status" value="1"/>
</dbReference>
<organism evidence="3 4">
    <name type="scientific">Panagrolaimus superbus</name>
    <dbReference type="NCBI Taxonomy" id="310955"/>
    <lineage>
        <taxon>Eukaryota</taxon>
        <taxon>Metazoa</taxon>
        <taxon>Ecdysozoa</taxon>
        <taxon>Nematoda</taxon>
        <taxon>Chromadorea</taxon>
        <taxon>Rhabditida</taxon>
        <taxon>Tylenchina</taxon>
        <taxon>Panagrolaimomorpha</taxon>
        <taxon>Panagrolaimoidea</taxon>
        <taxon>Panagrolaimidae</taxon>
        <taxon>Panagrolaimus</taxon>
    </lineage>
</organism>
<dbReference type="AlphaFoldDB" id="A0A914Y7U3"/>
<protein>
    <submittedName>
        <fullName evidence="4">Saposin B-type domain-containing protein</fullName>
    </submittedName>
</protein>
<evidence type="ECO:0000259" key="2">
    <source>
        <dbReference type="PROSITE" id="PS50015"/>
    </source>
</evidence>
<feature type="domain" description="Saposin B-type" evidence="2">
    <location>
        <begin position="1"/>
        <end position="72"/>
    </location>
</feature>
<keyword evidence="3" id="KW-1185">Reference proteome</keyword>
<dbReference type="Gene3D" id="1.10.225.10">
    <property type="entry name" value="Saposin-like"/>
    <property type="match status" value="1"/>
</dbReference>
<reference evidence="4" key="1">
    <citation type="submission" date="2022-11" db="UniProtKB">
        <authorList>
            <consortium name="WormBaseParasite"/>
        </authorList>
    </citation>
    <scope>IDENTIFICATION</scope>
</reference>